<comment type="caution">
    <text evidence="1">The sequence shown here is derived from an EMBL/GenBank/DDBJ whole genome shotgun (WGS) entry which is preliminary data.</text>
</comment>
<evidence type="ECO:0000313" key="2">
    <source>
        <dbReference type="Proteomes" id="UP000824881"/>
    </source>
</evidence>
<organism evidence="1 2">
    <name type="scientific">Pleurotus cornucopiae</name>
    <name type="common">Cornucopia mushroom</name>
    <dbReference type="NCBI Taxonomy" id="5321"/>
    <lineage>
        <taxon>Eukaryota</taxon>
        <taxon>Fungi</taxon>
        <taxon>Dikarya</taxon>
        <taxon>Basidiomycota</taxon>
        <taxon>Agaricomycotina</taxon>
        <taxon>Agaricomycetes</taxon>
        <taxon>Agaricomycetidae</taxon>
        <taxon>Agaricales</taxon>
        <taxon>Pleurotineae</taxon>
        <taxon>Pleurotaceae</taxon>
        <taxon>Pleurotus</taxon>
    </lineage>
</organism>
<protein>
    <submittedName>
        <fullName evidence="1">Uncharacterized protein</fullName>
    </submittedName>
</protein>
<accession>A0ACB7J9N7</accession>
<sequence length="118" mass="13015">MAALLAHHMLKYCLFDMDRRKCSNREVFFQTTIPTGGSFVETERAHGAHPPSRCFRDSFKWNIARKALSGQAKVVLLLLPPLPMTTTPSIAVPCTPVPDALHATTCYDATALIDTVTN</sequence>
<dbReference type="EMBL" id="WQMT02000002">
    <property type="protein sequence ID" value="KAG9226711.1"/>
    <property type="molecule type" value="Genomic_DNA"/>
</dbReference>
<keyword evidence="2" id="KW-1185">Reference proteome</keyword>
<name>A0ACB7J9N7_PLECO</name>
<reference evidence="1 2" key="1">
    <citation type="journal article" date="2021" name="Appl. Environ. Microbiol.">
        <title>Genetic linkage and physical mapping for an oyster mushroom Pleurotus cornucopiae and QTL analysis for the trait cap color.</title>
        <authorList>
            <person name="Zhang Y."/>
            <person name="Gao W."/>
            <person name="Sonnenberg A."/>
            <person name="Chen Q."/>
            <person name="Zhang J."/>
            <person name="Huang C."/>
        </authorList>
    </citation>
    <scope>NUCLEOTIDE SEQUENCE [LARGE SCALE GENOMIC DNA]</scope>
    <source>
        <strain evidence="1">CCMSSC00406</strain>
    </source>
</reference>
<proteinExistence type="predicted"/>
<dbReference type="Proteomes" id="UP000824881">
    <property type="component" value="Unassembled WGS sequence"/>
</dbReference>
<gene>
    <name evidence="1" type="ORF">CCMSSC00406_0008411</name>
</gene>
<evidence type="ECO:0000313" key="1">
    <source>
        <dbReference type="EMBL" id="KAG9226711.1"/>
    </source>
</evidence>